<evidence type="ECO:0000313" key="5">
    <source>
        <dbReference type="Proteomes" id="UP000694421"/>
    </source>
</evidence>
<feature type="region of interest" description="Disordered" evidence="2">
    <location>
        <begin position="1"/>
        <end position="60"/>
    </location>
</feature>
<evidence type="ECO:0000313" key="4">
    <source>
        <dbReference type="Ensembl" id="ENSSMRP00000022214.1"/>
    </source>
</evidence>
<dbReference type="Proteomes" id="UP000694421">
    <property type="component" value="Unplaced"/>
</dbReference>
<dbReference type="OMA" id="ECRIRSQ"/>
<feature type="domain" description="DUF4657" evidence="3">
    <location>
        <begin position="29"/>
        <end position="174"/>
    </location>
</feature>
<evidence type="ECO:0000256" key="1">
    <source>
        <dbReference type="SAM" id="Coils"/>
    </source>
</evidence>
<proteinExistence type="predicted"/>
<accession>A0A8D0DUU1</accession>
<feature type="region of interest" description="Disordered" evidence="2">
    <location>
        <begin position="190"/>
        <end position="256"/>
    </location>
</feature>
<evidence type="ECO:0000259" key="3">
    <source>
        <dbReference type="Pfam" id="PF15552"/>
    </source>
</evidence>
<keyword evidence="5" id="KW-1185">Reference proteome</keyword>
<feature type="coiled-coil region" evidence="1">
    <location>
        <begin position="150"/>
        <end position="177"/>
    </location>
</feature>
<organism evidence="4 5">
    <name type="scientific">Salvator merianae</name>
    <name type="common">Argentine black and white tegu</name>
    <name type="synonym">Tupinambis merianae</name>
    <dbReference type="NCBI Taxonomy" id="96440"/>
    <lineage>
        <taxon>Eukaryota</taxon>
        <taxon>Metazoa</taxon>
        <taxon>Chordata</taxon>
        <taxon>Craniata</taxon>
        <taxon>Vertebrata</taxon>
        <taxon>Euteleostomi</taxon>
        <taxon>Lepidosauria</taxon>
        <taxon>Squamata</taxon>
        <taxon>Bifurcata</taxon>
        <taxon>Unidentata</taxon>
        <taxon>Episquamata</taxon>
        <taxon>Laterata</taxon>
        <taxon>Teiioidea</taxon>
        <taxon>Teiidae</taxon>
        <taxon>Salvator</taxon>
    </lineage>
</organism>
<dbReference type="PANTHER" id="PTHR37336">
    <property type="entry name" value="SIMILAR TO 9930012K11RIK PROTEIN"/>
    <property type="match status" value="1"/>
</dbReference>
<dbReference type="InterPro" id="IPR027958">
    <property type="entry name" value="DUF4657"/>
</dbReference>
<evidence type="ECO:0000256" key="2">
    <source>
        <dbReference type="SAM" id="MobiDB-lite"/>
    </source>
</evidence>
<keyword evidence="1" id="KW-0175">Coiled coil</keyword>
<dbReference type="GeneTree" id="ENSGT00950000185549"/>
<dbReference type="PANTHER" id="PTHR37336:SF1">
    <property type="entry name" value="SIMILAR TO 9930012K11RIK PROTEIN"/>
    <property type="match status" value="1"/>
</dbReference>
<reference evidence="4" key="2">
    <citation type="submission" date="2025-09" db="UniProtKB">
        <authorList>
            <consortium name="Ensembl"/>
        </authorList>
    </citation>
    <scope>IDENTIFICATION</scope>
</reference>
<dbReference type="AlphaFoldDB" id="A0A8D0DUU1"/>
<dbReference type="Ensembl" id="ENSSMRT00000025982.1">
    <property type="protein sequence ID" value="ENSSMRP00000022214.1"/>
    <property type="gene ID" value="ENSSMRG00000017267.1"/>
</dbReference>
<name>A0A8D0DUU1_SALMN</name>
<reference evidence="4" key="1">
    <citation type="submission" date="2025-08" db="UniProtKB">
        <authorList>
            <consortium name="Ensembl"/>
        </authorList>
    </citation>
    <scope>IDENTIFICATION</scope>
</reference>
<protein>
    <recommendedName>
        <fullName evidence="3">DUF4657 domain-containing protein</fullName>
    </recommendedName>
</protein>
<sequence length="256" mass="28255">MASNDHSPSTPVGSEKSFSLDCLEGFQPAVEDSPPTTPPESCLSEEESEDPGGPVQDPVYHRNLSVSKKLAQVVQRSQKHRLLGHSPGQLAPKAQSVVDSGGLTSYRLHQLLAFDESMDAGTDVCGGTSLSMPGQGLRYLEHICQMLEKIAQLQQANLRLQRQHQVLECRIRSQEAENVRETGQRLVVLSEDHSEENSGDPESVRVEPQTEDPATPETVEEEDDAHPADSWHPHHFRARSASDTRILRNTARNLSE</sequence>
<dbReference type="Pfam" id="PF15552">
    <property type="entry name" value="DUF4657"/>
    <property type="match status" value="1"/>
</dbReference>
<feature type="compositionally biased region" description="Polar residues" evidence="2">
    <location>
        <begin position="1"/>
        <end position="12"/>
    </location>
</feature>